<dbReference type="Proteomes" id="UP000289691">
    <property type="component" value="Unassembled WGS sequence"/>
</dbReference>
<dbReference type="AlphaFoldDB" id="A0A498L517"/>
<dbReference type="RefSeq" id="WP_129067217.1">
    <property type="nucleotide sequence ID" value="NZ_RDFA01000001.1"/>
</dbReference>
<evidence type="ECO:0000313" key="1">
    <source>
        <dbReference type="EMBL" id="RXK51352.1"/>
    </source>
</evidence>
<dbReference type="EMBL" id="RDFA01000001">
    <property type="protein sequence ID" value="RXK51352.1"/>
    <property type="molecule type" value="Genomic_DNA"/>
</dbReference>
<dbReference type="PROSITE" id="PS51257">
    <property type="entry name" value="PROKAR_LIPOPROTEIN"/>
    <property type="match status" value="1"/>
</dbReference>
<name>A0A498L517_9EURY</name>
<comment type="caution">
    <text evidence="1">The sequence shown here is derived from an EMBL/GenBank/DDBJ whole genome shotgun (WGS) entry which is preliminary data.</text>
</comment>
<evidence type="ECO:0008006" key="3">
    <source>
        <dbReference type="Google" id="ProtNLM"/>
    </source>
</evidence>
<reference evidence="1 2" key="1">
    <citation type="submission" date="2019-01" db="EMBL/GenBank/DDBJ databases">
        <title>Halorientalis sp. F13-25 a new haloarchaeum isolated from hypersaline water.</title>
        <authorList>
            <person name="Ana D.-V."/>
            <person name="Cristina S.-P."/>
            <person name="Antonio V."/>
        </authorList>
    </citation>
    <scope>NUCLEOTIDE SEQUENCE [LARGE SCALE GENOMIC DNA]</scope>
    <source>
        <strain evidence="1 2">F13-25</strain>
    </source>
</reference>
<evidence type="ECO:0000313" key="2">
    <source>
        <dbReference type="Proteomes" id="UP000289691"/>
    </source>
</evidence>
<accession>A0A498L517</accession>
<organism evidence="1 2">
    <name type="scientific">Halorientalis pallida</name>
    <dbReference type="NCBI Taxonomy" id="2479928"/>
    <lineage>
        <taxon>Archaea</taxon>
        <taxon>Methanobacteriati</taxon>
        <taxon>Methanobacteriota</taxon>
        <taxon>Stenosarchaea group</taxon>
        <taxon>Halobacteria</taxon>
        <taxon>Halobacteriales</taxon>
        <taxon>Haloarculaceae</taxon>
        <taxon>Halorientalis</taxon>
    </lineage>
</organism>
<keyword evidence="2" id="KW-1185">Reference proteome</keyword>
<gene>
    <name evidence="1" type="ORF">EAF64_01540</name>
</gene>
<sequence>MRRRTFLATAGTLLTAGCGALESSGRGNGPGAHVDGFLNESDDDEFSFGNMSGERNFSMGDFEEVDFEFNESSFEADFDSGFGEDSGPTPTPIETDPKATELMTEAMDGIRKTYATYVGYAGPDATLLDVDATIDSFHAPKIRTSAQNAREPLEEATQYAPEGQKNIILSLVQVTVFLEDLARVREKLIDAYDEFEYAVERLYAESTLRAKQTTYNIDEYRNEAQSLYRPLENEIDEEAVSVFDPIGKVYEKKMDQIRSELQAFREVRGGVREGARGIKAFQKGVPAFYDQEYERALSPLSTAQFGFGSAKTGFGIIDDSTGLQEKGNEVAGVMEALEAAADALHRAAEVKVDNETQKKFFEGRRAAERAVESNDIASDMRTAEQIIT</sequence>
<dbReference type="OrthoDB" id="240309at2157"/>
<proteinExistence type="predicted"/>
<protein>
    <recommendedName>
        <fullName evidence="3">DUF3829 domain-containing protein</fullName>
    </recommendedName>
</protein>